<gene>
    <name evidence="4" type="primary">AKR1_13</name>
    <name evidence="4" type="ORF">PIB30_050237</name>
</gene>
<dbReference type="InterPro" id="IPR036812">
    <property type="entry name" value="NAD(P)_OxRdtase_dom_sf"/>
</dbReference>
<proteinExistence type="predicted"/>
<accession>A0ABU6RHN5</accession>
<dbReference type="Gene3D" id="3.20.20.100">
    <property type="entry name" value="NADP-dependent oxidoreductase domain"/>
    <property type="match status" value="1"/>
</dbReference>
<dbReference type="EMBL" id="JASCZI010030552">
    <property type="protein sequence ID" value="MED6123551.1"/>
    <property type="molecule type" value="Genomic_DNA"/>
</dbReference>
<keyword evidence="2" id="KW-0560">Oxidoreductase</keyword>
<evidence type="ECO:0000256" key="2">
    <source>
        <dbReference type="ARBA" id="ARBA00023002"/>
    </source>
</evidence>
<evidence type="ECO:0000259" key="3">
    <source>
        <dbReference type="Pfam" id="PF00248"/>
    </source>
</evidence>
<dbReference type="PANTHER" id="PTHR43625:SF99">
    <property type="entry name" value="ALDO-KETO REDUCTASE 1-RELATED"/>
    <property type="match status" value="1"/>
</dbReference>
<name>A0ABU6RHN5_9FABA</name>
<organism evidence="4 5">
    <name type="scientific">Stylosanthes scabra</name>
    <dbReference type="NCBI Taxonomy" id="79078"/>
    <lineage>
        <taxon>Eukaryota</taxon>
        <taxon>Viridiplantae</taxon>
        <taxon>Streptophyta</taxon>
        <taxon>Embryophyta</taxon>
        <taxon>Tracheophyta</taxon>
        <taxon>Spermatophyta</taxon>
        <taxon>Magnoliopsida</taxon>
        <taxon>eudicotyledons</taxon>
        <taxon>Gunneridae</taxon>
        <taxon>Pentapetalae</taxon>
        <taxon>rosids</taxon>
        <taxon>fabids</taxon>
        <taxon>Fabales</taxon>
        <taxon>Fabaceae</taxon>
        <taxon>Papilionoideae</taxon>
        <taxon>50 kb inversion clade</taxon>
        <taxon>dalbergioids sensu lato</taxon>
        <taxon>Dalbergieae</taxon>
        <taxon>Pterocarpus clade</taxon>
        <taxon>Stylosanthes</taxon>
    </lineage>
</organism>
<dbReference type="PANTHER" id="PTHR43625">
    <property type="entry name" value="AFLATOXIN B1 ALDEHYDE REDUCTASE"/>
    <property type="match status" value="1"/>
</dbReference>
<protein>
    <submittedName>
        <fullName evidence="4">Palmitoyltransferase akr1</fullName>
    </submittedName>
</protein>
<reference evidence="4 5" key="1">
    <citation type="journal article" date="2023" name="Plants (Basel)">
        <title>Bridging the Gap: Combining Genomics and Transcriptomics Approaches to Understand Stylosanthes scabra, an Orphan Legume from the Brazilian Caatinga.</title>
        <authorList>
            <person name="Ferreira-Neto J.R.C."/>
            <person name="da Silva M.D."/>
            <person name="Binneck E."/>
            <person name="de Melo N.F."/>
            <person name="da Silva R.H."/>
            <person name="de Melo A.L.T.M."/>
            <person name="Pandolfi V."/>
            <person name="Bustamante F.O."/>
            <person name="Brasileiro-Vidal A.C."/>
            <person name="Benko-Iseppon A.M."/>
        </authorList>
    </citation>
    <scope>NUCLEOTIDE SEQUENCE [LARGE SCALE GENOMIC DNA]</scope>
    <source>
        <tissue evidence="4">Leaves</tissue>
    </source>
</reference>
<keyword evidence="1" id="KW-0521">NADP</keyword>
<dbReference type="Pfam" id="PF00248">
    <property type="entry name" value="Aldo_ket_red"/>
    <property type="match status" value="1"/>
</dbReference>
<evidence type="ECO:0000313" key="4">
    <source>
        <dbReference type="EMBL" id="MED6123551.1"/>
    </source>
</evidence>
<keyword evidence="5" id="KW-1185">Reference proteome</keyword>
<feature type="domain" description="NADP-dependent oxidoreductase" evidence="3">
    <location>
        <begin position="2"/>
        <end position="71"/>
    </location>
</feature>
<evidence type="ECO:0000313" key="5">
    <source>
        <dbReference type="Proteomes" id="UP001341840"/>
    </source>
</evidence>
<evidence type="ECO:0000256" key="1">
    <source>
        <dbReference type="ARBA" id="ARBA00022857"/>
    </source>
</evidence>
<sequence>MEKNKKIYETIESLAKKHHCTTSQLALAWVLHQGNDVVPIPGTTKIKNLNQNIGALLVNLSEEDLREISEAVPIDDVAGVRYFTERHAKISWKFANTPPNDSSVSI</sequence>
<dbReference type="SUPFAM" id="SSF51430">
    <property type="entry name" value="NAD(P)-linked oxidoreductase"/>
    <property type="match status" value="1"/>
</dbReference>
<dbReference type="Proteomes" id="UP001341840">
    <property type="component" value="Unassembled WGS sequence"/>
</dbReference>
<dbReference type="InterPro" id="IPR050791">
    <property type="entry name" value="Aldo-Keto_reductase"/>
</dbReference>
<dbReference type="InterPro" id="IPR023210">
    <property type="entry name" value="NADP_OxRdtase_dom"/>
</dbReference>
<comment type="caution">
    <text evidence="4">The sequence shown here is derived from an EMBL/GenBank/DDBJ whole genome shotgun (WGS) entry which is preliminary data.</text>
</comment>